<dbReference type="Proteomes" id="UP001500320">
    <property type="component" value="Unassembled WGS sequence"/>
</dbReference>
<dbReference type="RefSeq" id="WP_344865281.1">
    <property type="nucleotide sequence ID" value="NZ_BAAAUT010000067.1"/>
</dbReference>
<name>A0ABP6NXA5_9ACTN</name>
<dbReference type="EMBL" id="BAAAUT010000067">
    <property type="protein sequence ID" value="GAA3160528.1"/>
    <property type="molecule type" value="Genomic_DNA"/>
</dbReference>
<proteinExistence type="predicted"/>
<keyword evidence="1" id="KW-0472">Membrane</keyword>
<feature type="transmembrane region" description="Helical" evidence="1">
    <location>
        <begin position="12"/>
        <end position="33"/>
    </location>
</feature>
<keyword evidence="1" id="KW-1133">Transmembrane helix</keyword>
<feature type="transmembrane region" description="Helical" evidence="1">
    <location>
        <begin position="66"/>
        <end position="94"/>
    </location>
</feature>
<accession>A0ABP6NXA5</accession>
<gene>
    <name evidence="2" type="ORF">GCM10010466_59270</name>
</gene>
<evidence type="ECO:0000313" key="2">
    <source>
        <dbReference type="EMBL" id="GAA3160528.1"/>
    </source>
</evidence>
<reference evidence="3" key="1">
    <citation type="journal article" date="2019" name="Int. J. Syst. Evol. Microbiol.">
        <title>The Global Catalogue of Microorganisms (GCM) 10K type strain sequencing project: providing services to taxonomists for standard genome sequencing and annotation.</title>
        <authorList>
            <consortium name="The Broad Institute Genomics Platform"/>
            <consortium name="The Broad Institute Genome Sequencing Center for Infectious Disease"/>
            <person name="Wu L."/>
            <person name="Ma J."/>
        </authorList>
    </citation>
    <scope>NUCLEOTIDE SEQUENCE [LARGE SCALE GENOMIC DNA]</scope>
    <source>
        <strain evidence="3">JCM 9373</strain>
    </source>
</reference>
<keyword evidence="3" id="KW-1185">Reference proteome</keyword>
<feature type="transmembrane region" description="Helical" evidence="1">
    <location>
        <begin position="39"/>
        <end position="59"/>
    </location>
</feature>
<protein>
    <submittedName>
        <fullName evidence="2">Uncharacterized protein</fullName>
    </submittedName>
</protein>
<organism evidence="2 3">
    <name type="scientific">Planomonospora alba</name>
    <dbReference type="NCBI Taxonomy" id="161354"/>
    <lineage>
        <taxon>Bacteria</taxon>
        <taxon>Bacillati</taxon>
        <taxon>Actinomycetota</taxon>
        <taxon>Actinomycetes</taxon>
        <taxon>Streptosporangiales</taxon>
        <taxon>Streptosporangiaceae</taxon>
        <taxon>Planomonospora</taxon>
    </lineage>
</organism>
<evidence type="ECO:0000256" key="1">
    <source>
        <dbReference type="SAM" id="Phobius"/>
    </source>
</evidence>
<comment type="caution">
    <text evidence="2">The sequence shown here is derived from an EMBL/GenBank/DDBJ whole genome shotgun (WGS) entry which is preliminary data.</text>
</comment>
<sequence>MTSTTPRPGSGLIRGIAVGLLAMLLSAAAYGAFSIATDMRLGFAAVGVGLLVGLAMAAARPFSPALPWLAAVFAVAGAVLGLLGGSAVLVVRGVEARGVAIGYAEAFTGMAERLPGIMIGEFKSVIAWMIAGVTAFGLVHRRVRSAHESHAASAPQPDEAPVVDYFKPHRPA</sequence>
<evidence type="ECO:0000313" key="3">
    <source>
        <dbReference type="Proteomes" id="UP001500320"/>
    </source>
</evidence>
<keyword evidence="1" id="KW-0812">Transmembrane</keyword>